<comment type="caution">
    <text evidence="2">The sequence shown here is derived from an EMBL/GenBank/DDBJ whole genome shotgun (WGS) entry which is preliminary data.</text>
</comment>
<evidence type="ECO:0000313" key="2">
    <source>
        <dbReference type="EMBL" id="MBD8040765.1"/>
    </source>
</evidence>
<evidence type="ECO:0000256" key="1">
    <source>
        <dbReference type="SAM" id="Phobius"/>
    </source>
</evidence>
<keyword evidence="1" id="KW-0812">Transmembrane</keyword>
<feature type="transmembrane region" description="Helical" evidence="1">
    <location>
        <begin position="12"/>
        <end position="32"/>
    </location>
</feature>
<reference evidence="2 3" key="1">
    <citation type="submission" date="2020-08" db="EMBL/GenBank/DDBJ databases">
        <title>A Genomic Blueprint of the Chicken Gut Microbiome.</title>
        <authorList>
            <person name="Gilroy R."/>
            <person name="Ravi A."/>
            <person name="Getino M."/>
            <person name="Pursley I."/>
            <person name="Horton D.L."/>
            <person name="Alikhan N.-F."/>
            <person name="Baker D."/>
            <person name="Gharbi K."/>
            <person name="Hall N."/>
            <person name="Watson M."/>
            <person name="Adriaenssens E.M."/>
            <person name="Foster-Nyarko E."/>
            <person name="Jarju S."/>
            <person name="Secka A."/>
            <person name="Antonio M."/>
            <person name="Oren A."/>
            <person name="Chaudhuri R."/>
            <person name="La Ragione R.M."/>
            <person name="Hildebrand F."/>
            <person name="Pallen M.J."/>
        </authorList>
    </citation>
    <scope>NUCLEOTIDE SEQUENCE [LARGE SCALE GENOMIC DNA]</scope>
    <source>
        <strain evidence="2 3">Sa1CVN1</strain>
    </source>
</reference>
<feature type="transmembrane region" description="Helical" evidence="1">
    <location>
        <begin position="207"/>
        <end position="225"/>
    </location>
</feature>
<keyword evidence="1" id="KW-1133">Transmembrane helix</keyword>
<dbReference type="EMBL" id="JACSPP010000029">
    <property type="protein sequence ID" value="MBD8040765.1"/>
    <property type="molecule type" value="Genomic_DNA"/>
</dbReference>
<dbReference type="Proteomes" id="UP000620874">
    <property type="component" value="Unassembled WGS sequence"/>
</dbReference>
<feature type="transmembrane region" description="Helical" evidence="1">
    <location>
        <begin position="76"/>
        <end position="106"/>
    </location>
</feature>
<feature type="transmembrane region" description="Helical" evidence="1">
    <location>
        <begin position="38"/>
        <end position="55"/>
    </location>
</feature>
<proteinExistence type="predicted"/>
<accession>A0ABR8Y986</accession>
<sequence>MFSSRNRFQYQVATGRLTLPVAAILTLIVWTLSSVHDWPSISSLLAYGLTSYLLIETETKFVLIRTRTTLPAVLFLLLYAAMPFLHETSLTCILPVLFILMLLFLFRSYESPYASGALFQAFFCLGLSSFILPALAWLTPLLYIHTISLRSLNIRSFFAGIIGFTLPYWLLFGYYVWTDDLEAVYPYLMRLFQFQPINYHTLTLTHYVSWSIVLIFSGIYGTFYLRSAFKDKVQTRILLRIFVWMMLWLNLLCVLQPQYFQALLPLMLIPASLISAHYFALTFNRVSHILFNTTLILWVSLCLFNLWMHFFNF</sequence>
<protein>
    <recommendedName>
        <fullName evidence="4">Transmembrane protein</fullName>
    </recommendedName>
</protein>
<organism evidence="2 3">
    <name type="scientific">Phocaeicola intestinalis</name>
    <dbReference type="NCBI Taxonomy" id="2762212"/>
    <lineage>
        <taxon>Bacteria</taxon>
        <taxon>Pseudomonadati</taxon>
        <taxon>Bacteroidota</taxon>
        <taxon>Bacteroidia</taxon>
        <taxon>Bacteroidales</taxon>
        <taxon>Bacteroidaceae</taxon>
        <taxon>Phocaeicola</taxon>
    </lineage>
</organism>
<feature type="transmembrane region" description="Helical" evidence="1">
    <location>
        <begin position="289"/>
        <end position="310"/>
    </location>
</feature>
<feature type="transmembrane region" description="Helical" evidence="1">
    <location>
        <begin position="237"/>
        <end position="257"/>
    </location>
</feature>
<dbReference type="RefSeq" id="WP_087407139.1">
    <property type="nucleotide sequence ID" value="NZ_JACSPP010000029.1"/>
</dbReference>
<evidence type="ECO:0008006" key="4">
    <source>
        <dbReference type="Google" id="ProtNLM"/>
    </source>
</evidence>
<feature type="transmembrane region" description="Helical" evidence="1">
    <location>
        <begin position="156"/>
        <end position="177"/>
    </location>
</feature>
<feature type="transmembrane region" description="Helical" evidence="1">
    <location>
        <begin position="118"/>
        <end position="144"/>
    </location>
</feature>
<feature type="transmembrane region" description="Helical" evidence="1">
    <location>
        <begin position="263"/>
        <end position="282"/>
    </location>
</feature>
<keyword evidence="3" id="KW-1185">Reference proteome</keyword>
<keyword evidence="1" id="KW-0472">Membrane</keyword>
<gene>
    <name evidence="2" type="ORF">H9625_10040</name>
</gene>
<name>A0ABR8Y986_9BACT</name>
<evidence type="ECO:0000313" key="3">
    <source>
        <dbReference type="Proteomes" id="UP000620874"/>
    </source>
</evidence>